<dbReference type="EMBL" id="CM020620">
    <property type="protein sequence ID" value="KAK1869951.1"/>
    <property type="molecule type" value="Genomic_DNA"/>
</dbReference>
<protein>
    <submittedName>
        <fullName evidence="1">Uncharacterized protein</fullName>
    </submittedName>
</protein>
<organism evidence="1 2">
    <name type="scientific">Pyropia yezoensis</name>
    <name type="common">Susabi-nori</name>
    <name type="synonym">Porphyra yezoensis</name>
    <dbReference type="NCBI Taxonomy" id="2788"/>
    <lineage>
        <taxon>Eukaryota</taxon>
        <taxon>Rhodophyta</taxon>
        <taxon>Bangiophyceae</taxon>
        <taxon>Bangiales</taxon>
        <taxon>Bangiaceae</taxon>
        <taxon>Pyropia</taxon>
    </lineage>
</organism>
<name>A0ACC3CJ32_PYRYE</name>
<proteinExistence type="predicted"/>
<dbReference type="Proteomes" id="UP000798662">
    <property type="component" value="Chromosome 3"/>
</dbReference>
<gene>
    <name evidence="1" type="ORF">I4F81_012416</name>
</gene>
<comment type="caution">
    <text evidence="1">The sequence shown here is derived from an EMBL/GenBank/DDBJ whole genome shotgun (WGS) entry which is preliminary data.</text>
</comment>
<reference evidence="1" key="1">
    <citation type="submission" date="2019-11" db="EMBL/GenBank/DDBJ databases">
        <title>Nori genome reveals adaptations in red seaweeds to the harsh intertidal environment.</title>
        <authorList>
            <person name="Wang D."/>
            <person name="Mao Y."/>
        </authorList>
    </citation>
    <scope>NUCLEOTIDE SEQUENCE</scope>
    <source>
        <tissue evidence="1">Gametophyte</tissue>
    </source>
</reference>
<keyword evidence="2" id="KW-1185">Reference proteome</keyword>
<accession>A0ACC3CJ32</accession>
<sequence length="169" mass="18226">MIAEIKRLVRSCQDERTGKTTRSGDVCLSSSRSWKEYVTVTAGVLGVAQDEASEWLQEYVTVPNGKDTAVTKRWKDVVTAAYVSSLGLHRDKMTGVEPLQLLQALGYLLSPRGFSSILCAAEALLLHLGATGKIIQPATAGQRKVIECTLGLVALVTSFVRYVLEVAAG</sequence>
<evidence type="ECO:0000313" key="2">
    <source>
        <dbReference type="Proteomes" id="UP000798662"/>
    </source>
</evidence>
<evidence type="ECO:0000313" key="1">
    <source>
        <dbReference type="EMBL" id="KAK1869951.1"/>
    </source>
</evidence>